<feature type="compositionally biased region" description="Basic and acidic residues" evidence="1">
    <location>
        <begin position="232"/>
        <end position="241"/>
    </location>
</feature>
<dbReference type="EMBL" id="JAGTPG010000001">
    <property type="protein sequence ID" value="MBR8638276.1"/>
    <property type="molecule type" value="Genomic_DNA"/>
</dbReference>
<protein>
    <submittedName>
        <fullName evidence="2">FMN-binding negative transcriptional regulator</fullName>
    </submittedName>
</protein>
<sequence>MQDVRKRWHRPFARHLAIHRKGVKALFVPHDYREPDGTWAVDLARENPLAVLVTNGSADDGPYATHLPVIFQPSTEGDPEQLPGTTLLGHMNRANPHWRSLRDGMPVLVVFTGPHAYVSPSVYEESPAAPTWNFTSVHVHGTLRRIEPDRSADDTLDVITATVRAYESRFGRNWDMSDSIEYFRRIQPAVGAFRIDVTRAESMFKLSQEKDQETRKRVQHSFEQSNSRRHHEVAELMERLP</sequence>
<dbReference type="Proteomes" id="UP000682308">
    <property type="component" value="Unassembled WGS sequence"/>
</dbReference>
<accession>A0A941F8W2</accession>
<evidence type="ECO:0000256" key="1">
    <source>
        <dbReference type="SAM" id="MobiDB-lite"/>
    </source>
</evidence>
<dbReference type="PIRSF" id="PIRSF010372">
    <property type="entry name" value="PaiB"/>
    <property type="match status" value="1"/>
</dbReference>
<evidence type="ECO:0000313" key="3">
    <source>
        <dbReference type="Proteomes" id="UP000682308"/>
    </source>
</evidence>
<dbReference type="Gene3D" id="2.30.110.10">
    <property type="entry name" value="Electron Transport, Fmn-binding Protein, Chain A"/>
    <property type="match status" value="1"/>
</dbReference>
<gene>
    <name evidence="2" type="ORF">KEF29_00640</name>
</gene>
<dbReference type="InterPro" id="IPR007396">
    <property type="entry name" value="TR_PAI2-type"/>
</dbReference>
<reference evidence="2 3" key="1">
    <citation type="submission" date="2021-04" db="EMBL/GenBank/DDBJ databases">
        <title>Characterization of the biosynthetic gene cluster of new lipopeptides with antitumor activity in the genome of the marine Streptomyces PHM034.</title>
        <authorList>
            <person name="Ceniceros A."/>
            <person name="Canedo L."/>
            <person name="Mendez C."/>
            <person name="Olano C."/>
            <person name="Schleissner C."/>
            <person name="Cuevas C."/>
            <person name="De La Calle F."/>
            <person name="Salas J.A."/>
        </authorList>
    </citation>
    <scope>NUCLEOTIDE SEQUENCE [LARGE SCALE GENOMIC DNA]</scope>
    <source>
        <strain evidence="2 3">PHM034</strain>
    </source>
</reference>
<keyword evidence="3" id="KW-1185">Reference proteome</keyword>
<dbReference type="SUPFAM" id="SSF50475">
    <property type="entry name" value="FMN-binding split barrel"/>
    <property type="match status" value="1"/>
</dbReference>
<evidence type="ECO:0000313" key="2">
    <source>
        <dbReference type="EMBL" id="MBR8638276.1"/>
    </source>
</evidence>
<name>A0A941F8W2_9ACTN</name>
<comment type="caution">
    <text evidence="2">The sequence shown here is derived from an EMBL/GenBank/DDBJ whole genome shotgun (WGS) entry which is preliminary data.</text>
</comment>
<dbReference type="PANTHER" id="PTHR35802">
    <property type="entry name" value="PROTEASE SYNTHASE AND SPORULATION PROTEIN PAI 2"/>
    <property type="match status" value="1"/>
</dbReference>
<dbReference type="InterPro" id="IPR012349">
    <property type="entry name" value="Split_barrel_FMN-bd"/>
</dbReference>
<proteinExistence type="predicted"/>
<feature type="region of interest" description="Disordered" evidence="1">
    <location>
        <begin position="208"/>
        <end position="241"/>
    </location>
</feature>
<organism evidence="2 3">
    <name type="scientific">Streptomyces tuirus</name>
    <dbReference type="NCBI Taxonomy" id="68278"/>
    <lineage>
        <taxon>Bacteria</taxon>
        <taxon>Bacillati</taxon>
        <taxon>Actinomycetota</taxon>
        <taxon>Actinomycetes</taxon>
        <taxon>Kitasatosporales</taxon>
        <taxon>Streptomycetaceae</taxon>
        <taxon>Streptomyces</taxon>
    </lineage>
</organism>
<dbReference type="PANTHER" id="PTHR35802:SF1">
    <property type="entry name" value="PROTEASE SYNTHASE AND SPORULATION PROTEIN PAI 2"/>
    <property type="match status" value="1"/>
</dbReference>
<dbReference type="Pfam" id="PF04299">
    <property type="entry name" value="FMN_bind_2"/>
    <property type="match status" value="1"/>
</dbReference>
<dbReference type="AlphaFoldDB" id="A0A941F8W2"/>